<dbReference type="GO" id="GO:0007601">
    <property type="term" value="P:visual perception"/>
    <property type="evidence" value="ECO:0007669"/>
    <property type="project" value="InterPro"/>
</dbReference>
<feature type="region of interest" description="Disordered" evidence="1">
    <location>
        <begin position="67"/>
        <end position="117"/>
    </location>
</feature>
<dbReference type="eggNOG" id="ENOG502QTXX">
    <property type="taxonomic scope" value="Eukaryota"/>
</dbReference>
<protein>
    <recommendedName>
        <fullName evidence="4">EGF-like domain-containing protein</fullName>
    </recommendedName>
</protein>
<sequence>TADKADPCKFLACGKFAQCVMNEWTKEAECRCRPRYERQGGLDHLDPRLCGPEEKCEVTQGKGATCSRKEGREGERYSISFQEGDGDLNNLKHNQEKHSESLTAGHEEFNHQDGERN</sequence>
<accession>G3TT65</accession>
<dbReference type="GeneTree" id="ENSGT00530000063503"/>
<name>G3TT65_LOXAF</name>
<feature type="compositionally biased region" description="Basic and acidic residues" evidence="1">
    <location>
        <begin position="67"/>
        <end position="76"/>
    </location>
</feature>
<dbReference type="InterPro" id="IPR039861">
    <property type="entry name" value="IMPG"/>
</dbReference>
<reference evidence="2 3" key="1">
    <citation type="submission" date="2009-06" db="EMBL/GenBank/DDBJ databases">
        <title>The Genome Sequence of Loxodonta africana (African elephant).</title>
        <authorList>
            <person name="Di Palma F."/>
            <person name="Heiman D."/>
            <person name="Young S."/>
            <person name="Johnson J."/>
            <person name="Lander E.S."/>
            <person name="Lindblad-Toh K."/>
        </authorList>
    </citation>
    <scope>NUCLEOTIDE SEQUENCE [LARGE SCALE GENOMIC DNA]</scope>
    <source>
        <strain evidence="2 3">Isolate ISIS603380</strain>
    </source>
</reference>
<dbReference type="STRING" id="9785.ENSLAFP00000018773"/>
<dbReference type="HOGENOM" id="CLU_141979_0_0_1"/>
<evidence type="ECO:0008006" key="4">
    <source>
        <dbReference type="Google" id="ProtNLM"/>
    </source>
</evidence>
<evidence type="ECO:0000313" key="2">
    <source>
        <dbReference type="Ensembl" id="ENSLAFP00000018773.1"/>
    </source>
</evidence>
<feature type="compositionally biased region" description="Basic and acidic residues" evidence="1">
    <location>
        <begin position="93"/>
        <end position="117"/>
    </location>
</feature>
<evidence type="ECO:0000256" key="1">
    <source>
        <dbReference type="SAM" id="MobiDB-lite"/>
    </source>
</evidence>
<dbReference type="PANTHER" id="PTHR12199:SF3">
    <property type="entry name" value="INTERPHOTORECEPTOR MATRIX PROTEOGLYCAN 1"/>
    <property type="match status" value="1"/>
</dbReference>
<reference evidence="2" key="2">
    <citation type="submission" date="2025-08" db="UniProtKB">
        <authorList>
            <consortium name="Ensembl"/>
        </authorList>
    </citation>
    <scope>IDENTIFICATION</scope>
    <source>
        <strain evidence="2">Isolate ISIS603380</strain>
    </source>
</reference>
<dbReference type="Ensembl" id="ENSLAFT00000033023.1">
    <property type="protein sequence ID" value="ENSLAFP00000018773.1"/>
    <property type="gene ID" value="ENSLAFG00000029677.1"/>
</dbReference>
<organism evidence="2 3">
    <name type="scientific">Loxodonta africana</name>
    <name type="common">African elephant</name>
    <dbReference type="NCBI Taxonomy" id="9785"/>
    <lineage>
        <taxon>Eukaryota</taxon>
        <taxon>Metazoa</taxon>
        <taxon>Chordata</taxon>
        <taxon>Craniata</taxon>
        <taxon>Vertebrata</taxon>
        <taxon>Euteleostomi</taxon>
        <taxon>Mammalia</taxon>
        <taxon>Eutheria</taxon>
        <taxon>Afrotheria</taxon>
        <taxon>Proboscidea</taxon>
        <taxon>Elephantidae</taxon>
        <taxon>Loxodonta</taxon>
    </lineage>
</organism>
<dbReference type="AlphaFoldDB" id="G3TT65"/>
<proteinExistence type="predicted"/>
<evidence type="ECO:0000313" key="3">
    <source>
        <dbReference type="Proteomes" id="UP000007646"/>
    </source>
</evidence>
<keyword evidence="3" id="KW-1185">Reference proteome</keyword>
<dbReference type="Proteomes" id="UP000007646">
    <property type="component" value="Unassembled WGS sequence"/>
</dbReference>
<reference evidence="2" key="3">
    <citation type="submission" date="2025-09" db="UniProtKB">
        <authorList>
            <consortium name="Ensembl"/>
        </authorList>
    </citation>
    <scope>IDENTIFICATION</scope>
    <source>
        <strain evidence="2">Isolate ISIS603380</strain>
    </source>
</reference>
<dbReference type="InParanoid" id="G3TT65"/>
<dbReference type="PANTHER" id="PTHR12199">
    <property type="entry name" value="INTERPHOTORECEPTOR MATRIX PROTEOGLYCAN"/>
    <property type="match status" value="1"/>
</dbReference>